<keyword evidence="2" id="KW-0378">Hydrolase</keyword>
<dbReference type="Gramene" id="EFJ19115">
    <property type="protein sequence ID" value="EFJ19115"/>
    <property type="gene ID" value="SELMODRAFT_419446"/>
</dbReference>
<keyword evidence="6" id="KW-1185">Reference proteome</keyword>
<dbReference type="GO" id="GO:0004553">
    <property type="term" value="F:hydrolase activity, hydrolyzing O-glycosyl compounds"/>
    <property type="evidence" value="ECO:0007669"/>
    <property type="project" value="InterPro"/>
</dbReference>
<dbReference type="HOGENOM" id="CLU_1398504_0_0_1"/>
<dbReference type="Pfam" id="PF00232">
    <property type="entry name" value="Glyco_hydro_1"/>
    <property type="match status" value="1"/>
</dbReference>
<dbReference type="STRING" id="88036.D8S8Z6"/>
<dbReference type="Proteomes" id="UP000001514">
    <property type="component" value="Unassembled WGS sequence"/>
</dbReference>
<evidence type="ECO:0000313" key="6">
    <source>
        <dbReference type="Proteomes" id="UP000001514"/>
    </source>
</evidence>
<dbReference type="InterPro" id="IPR017853">
    <property type="entry name" value="GH"/>
</dbReference>
<dbReference type="AlphaFoldDB" id="D8S8Z6"/>
<protein>
    <submittedName>
        <fullName evidence="5">Uncharacterized protein</fullName>
    </submittedName>
</protein>
<dbReference type="GO" id="GO:0005975">
    <property type="term" value="P:carbohydrate metabolic process"/>
    <property type="evidence" value="ECO:0007669"/>
    <property type="project" value="InterPro"/>
</dbReference>
<reference evidence="5 6" key="1">
    <citation type="journal article" date="2011" name="Science">
        <title>The Selaginella genome identifies genetic changes associated with the evolution of vascular plants.</title>
        <authorList>
            <person name="Banks J.A."/>
            <person name="Nishiyama T."/>
            <person name="Hasebe M."/>
            <person name="Bowman J.L."/>
            <person name="Gribskov M."/>
            <person name="dePamphilis C."/>
            <person name="Albert V.A."/>
            <person name="Aono N."/>
            <person name="Aoyama T."/>
            <person name="Ambrose B.A."/>
            <person name="Ashton N.W."/>
            <person name="Axtell M.J."/>
            <person name="Barker E."/>
            <person name="Barker M.S."/>
            <person name="Bennetzen J.L."/>
            <person name="Bonawitz N.D."/>
            <person name="Chapple C."/>
            <person name="Cheng C."/>
            <person name="Correa L.G."/>
            <person name="Dacre M."/>
            <person name="DeBarry J."/>
            <person name="Dreyer I."/>
            <person name="Elias M."/>
            <person name="Engstrom E.M."/>
            <person name="Estelle M."/>
            <person name="Feng L."/>
            <person name="Finet C."/>
            <person name="Floyd S.K."/>
            <person name="Frommer W.B."/>
            <person name="Fujita T."/>
            <person name="Gramzow L."/>
            <person name="Gutensohn M."/>
            <person name="Harholt J."/>
            <person name="Hattori M."/>
            <person name="Heyl A."/>
            <person name="Hirai T."/>
            <person name="Hiwatashi Y."/>
            <person name="Ishikawa M."/>
            <person name="Iwata M."/>
            <person name="Karol K.G."/>
            <person name="Koehler B."/>
            <person name="Kolukisaoglu U."/>
            <person name="Kubo M."/>
            <person name="Kurata T."/>
            <person name="Lalonde S."/>
            <person name="Li K."/>
            <person name="Li Y."/>
            <person name="Litt A."/>
            <person name="Lyons E."/>
            <person name="Manning G."/>
            <person name="Maruyama T."/>
            <person name="Michael T.P."/>
            <person name="Mikami K."/>
            <person name="Miyazaki S."/>
            <person name="Morinaga S."/>
            <person name="Murata T."/>
            <person name="Mueller-Roeber B."/>
            <person name="Nelson D.R."/>
            <person name="Obara M."/>
            <person name="Oguri Y."/>
            <person name="Olmstead R.G."/>
            <person name="Onodera N."/>
            <person name="Petersen B.L."/>
            <person name="Pils B."/>
            <person name="Prigge M."/>
            <person name="Rensing S.A."/>
            <person name="Riano-Pachon D.M."/>
            <person name="Roberts A.W."/>
            <person name="Sato Y."/>
            <person name="Scheller H.V."/>
            <person name="Schulz B."/>
            <person name="Schulz C."/>
            <person name="Shakirov E.V."/>
            <person name="Shibagaki N."/>
            <person name="Shinohara N."/>
            <person name="Shippen D.E."/>
            <person name="Soerensen I."/>
            <person name="Sotooka R."/>
            <person name="Sugimoto N."/>
            <person name="Sugita M."/>
            <person name="Sumikawa N."/>
            <person name="Tanurdzic M."/>
            <person name="Theissen G."/>
            <person name="Ulvskov P."/>
            <person name="Wakazuki S."/>
            <person name="Weng J.K."/>
            <person name="Willats W.W."/>
            <person name="Wipf D."/>
            <person name="Wolf P.G."/>
            <person name="Yang L."/>
            <person name="Zimmer A.D."/>
            <person name="Zhu Q."/>
            <person name="Mitros T."/>
            <person name="Hellsten U."/>
            <person name="Loque D."/>
            <person name="Otillar R."/>
            <person name="Salamov A."/>
            <person name="Schmutz J."/>
            <person name="Shapiro H."/>
            <person name="Lindquist E."/>
            <person name="Lucas S."/>
            <person name="Rokhsar D."/>
            <person name="Grigoriev I.V."/>
        </authorList>
    </citation>
    <scope>NUCLEOTIDE SEQUENCE [LARGE SCALE GENOMIC DNA]</scope>
</reference>
<gene>
    <name evidence="5" type="ORF">SELMODRAFT_419446</name>
</gene>
<accession>D8S8Z6</accession>
<proteinExistence type="inferred from homology"/>
<evidence type="ECO:0000313" key="5">
    <source>
        <dbReference type="EMBL" id="EFJ19115.1"/>
    </source>
</evidence>
<dbReference type="SUPFAM" id="SSF51445">
    <property type="entry name" value="(Trans)glycosidases"/>
    <property type="match status" value="1"/>
</dbReference>
<dbReference type="EMBL" id="GL377607">
    <property type="protein sequence ID" value="EFJ19115.1"/>
    <property type="molecule type" value="Genomic_DNA"/>
</dbReference>
<dbReference type="PANTHER" id="PTHR10353:SF137">
    <property type="entry name" value="MYROSINASE 3-RELATED"/>
    <property type="match status" value="1"/>
</dbReference>
<evidence type="ECO:0000256" key="3">
    <source>
        <dbReference type="ARBA" id="ARBA00023295"/>
    </source>
</evidence>
<keyword evidence="3" id="KW-0326">Glycosidase</keyword>
<name>D8S8Z6_SELML</name>
<dbReference type="PANTHER" id="PTHR10353">
    <property type="entry name" value="GLYCOSYL HYDROLASE"/>
    <property type="match status" value="1"/>
</dbReference>
<dbReference type="Gene3D" id="3.20.20.80">
    <property type="entry name" value="Glycosidases"/>
    <property type="match status" value="1"/>
</dbReference>
<evidence type="ECO:0000256" key="4">
    <source>
        <dbReference type="RuleBase" id="RU003690"/>
    </source>
</evidence>
<sequence length="195" mass="21797">MMKKRTCVCQVRKLTQLRLKDWKEGSGKINQEGVKYYNHLNVEDNVLCNFVFLDSPQVLEDAYKTWLSSRIVDDYAAYVEACFRAFGDRLSTGLLSTSLMRSVTLVATLACLLLEDARLKLATALLGTLQGSLTSLDEKQAGIIGITLDAQWHEPSLIYQRIELQLGEPSTINPTSSCLFTVTSKAKPDRACRTL</sequence>
<comment type="similarity">
    <text evidence="1 4">Belongs to the glycosyl hydrolase 1 family.</text>
</comment>
<evidence type="ECO:0000256" key="1">
    <source>
        <dbReference type="ARBA" id="ARBA00010838"/>
    </source>
</evidence>
<dbReference type="InParanoid" id="D8S8Z6"/>
<dbReference type="KEGG" id="smo:SELMODRAFT_419446"/>
<organism evidence="6">
    <name type="scientific">Selaginella moellendorffii</name>
    <name type="common">Spikemoss</name>
    <dbReference type="NCBI Taxonomy" id="88036"/>
    <lineage>
        <taxon>Eukaryota</taxon>
        <taxon>Viridiplantae</taxon>
        <taxon>Streptophyta</taxon>
        <taxon>Embryophyta</taxon>
        <taxon>Tracheophyta</taxon>
        <taxon>Lycopodiopsida</taxon>
        <taxon>Selaginellales</taxon>
        <taxon>Selaginellaceae</taxon>
        <taxon>Selaginella</taxon>
    </lineage>
</organism>
<dbReference type="eggNOG" id="KOG0626">
    <property type="taxonomic scope" value="Eukaryota"/>
</dbReference>
<dbReference type="InterPro" id="IPR001360">
    <property type="entry name" value="Glyco_hydro_1"/>
</dbReference>
<evidence type="ECO:0000256" key="2">
    <source>
        <dbReference type="ARBA" id="ARBA00022801"/>
    </source>
</evidence>